<dbReference type="Proteomes" id="UP000886725">
    <property type="component" value="Unassembled WGS sequence"/>
</dbReference>
<comment type="caution">
    <text evidence="2">The sequence shown here is derived from an EMBL/GenBank/DDBJ whole genome shotgun (WGS) entry which is preliminary data.</text>
</comment>
<organism evidence="2 3">
    <name type="scientific">Candidatus Faecenecus gallistercoris</name>
    <dbReference type="NCBI Taxonomy" id="2840793"/>
    <lineage>
        <taxon>Bacteria</taxon>
        <taxon>Bacillati</taxon>
        <taxon>Bacillota</taxon>
        <taxon>Bacillota incertae sedis</taxon>
        <taxon>Candidatus Faecenecus</taxon>
    </lineage>
</organism>
<name>A0A9D0YZ89_9FIRM</name>
<reference evidence="2" key="2">
    <citation type="journal article" date="2021" name="PeerJ">
        <title>Extensive microbial diversity within the chicken gut microbiome revealed by metagenomics and culture.</title>
        <authorList>
            <person name="Gilroy R."/>
            <person name="Ravi A."/>
            <person name="Getino M."/>
            <person name="Pursley I."/>
            <person name="Horton D.L."/>
            <person name="Alikhan N.F."/>
            <person name="Baker D."/>
            <person name="Gharbi K."/>
            <person name="Hall N."/>
            <person name="Watson M."/>
            <person name="Adriaenssens E.M."/>
            <person name="Foster-Nyarko E."/>
            <person name="Jarju S."/>
            <person name="Secka A."/>
            <person name="Antonio M."/>
            <person name="Oren A."/>
            <person name="Chaudhuri R.R."/>
            <person name="La Ragione R."/>
            <person name="Hildebrand F."/>
            <person name="Pallen M.J."/>
        </authorList>
    </citation>
    <scope>NUCLEOTIDE SEQUENCE</scope>
    <source>
        <strain evidence="2">CHK165-10780</strain>
    </source>
</reference>
<dbReference type="Gene3D" id="3.30.700.10">
    <property type="entry name" value="Glycoprotein, Type 4 Pilin"/>
    <property type="match status" value="1"/>
</dbReference>
<reference evidence="2" key="1">
    <citation type="submission" date="2020-10" db="EMBL/GenBank/DDBJ databases">
        <authorList>
            <person name="Gilroy R."/>
        </authorList>
    </citation>
    <scope>NUCLEOTIDE SEQUENCE</scope>
    <source>
        <strain evidence="2">CHK165-10780</strain>
    </source>
</reference>
<dbReference type="InterPro" id="IPR045584">
    <property type="entry name" value="Pilin-like"/>
</dbReference>
<keyword evidence="1" id="KW-0812">Transmembrane</keyword>
<sequence length="359" mass="40388">MRKKRKQRGLAIIELLLVFAILGVIAVVIVLASGFIQKANAEKSFQQFQQTIITAANSYIEKYRDVLPASELCINIPYQNLTKEDLLQESDYRCDATGIVSVYQDKSKDNYELYLTCKNVHNDKVVYQREGNPNECIRANGNFAVQIVSMKEENDGILQDYLTSDWATGKIRLELSAYSPYFYPIQEFQYSLDDGQTYETIAGNELVLEENIQGKIKIRAMDTNHDYSTEKNIYVKLDNTTPIPIIKGTGASSMPIDTGTYVSQSVMLSGTLENNPISPVQYDWYSCSNTIDITSCAKVSENTEKYQVTSNGIYRVKATTSAGLYSYSSPFEVKIDKTAYQIRVNSSENTLVTITNNST</sequence>
<feature type="transmembrane region" description="Helical" evidence="1">
    <location>
        <begin position="12"/>
        <end position="36"/>
    </location>
</feature>
<dbReference type="AlphaFoldDB" id="A0A9D0YZ89"/>
<protein>
    <submittedName>
        <fullName evidence="2">Type II secretion system protein</fullName>
    </submittedName>
</protein>
<gene>
    <name evidence="2" type="ORF">IAC85_04240</name>
</gene>
<proteinExistence type="predicted"/>
<dbReference type="EMBL" id="DVFU01000081">
    <property type="protein sequence ID" value="HIQ64931.1"/>
    <property type="molecule type" value="Genomic_DNA"/>
</dbReference>
<dbReference type="SUPFAM" id="SSF54523">
    <property type="entry name" value="Pili subunits"/>
    <property type="match status" value="1"/>
</dbReference>
<feature type="non-terminal residue" evidence="2">
    <location>
        <position position="359"/>
    </location>
</feature>
<accession>A0A9D0YZ89</accession>
<evidence type="ECO:0000313" key="2">
    <source>
        <dbReference type="EMBL" id="HIQ64931.1"/>
    </source>
</evidence>
<evidence type="ECO:0000313" key="3">
    <source>
        <dbReference type="Proteomes" id="UP000886725"/>
    </source>
</evidence>
<evidence type="ECO:0000256" key="1">
    <source>
        <dbReference type="SAM" id="Phobius"/>
    </source>
</evidence>
<keyword evidence="1" id="KW-1133">Transmembrane helix</keyword>
<keyword evidence="1" id="KW-0472">Membrane</keyword>